<keyword evidence="3" id="KW-1185">Reference proteome</keyword>
<proteinExistence type="predicted"/>
<accession>A0ABQ2Y722</accession>
<evidence type="ECO:0000256" key="1">
    <source>
        <dbReference type="SAM" id="MobiDB-lite"/>
    </source>
</evidence>
<feature type="region of interest" description="Disordered" evidence="1">
    <location>
        <begin position="1"/>
        <end position="43"/>
    </location>
</feature>
<name>A0ABQ2Y722_9ACTN</name>
<feature type="compositionally biased region" description="Gly residues" evidence="1">
    <location>
        <begin position="178"/>
        <end position="197"/>
    </location>
</feature>
<dbReference type="EMBL" id="BMUT01000002">
    <property type="protein sequence ID" value="GGX70648.1"/>
    <property type="molecule type" value="Genomic_DNA"/>
</dbReference>
<feature type="compositionally biased region" description="Basic and acidic residues" evidence="1">
    <location>
        <begin position="9"/>
        <end position="31"/>
    </location>
</feature>
<feature type="compositionally biased region" description="Acidic residues" evidence="1">
    <location>
        <begin position="153"/>
        <end position="162"/>
    </location>
</feature>
<evidence type="ECO:0000313" key="2">
    <source>
        <dbReference type="EMBL" id="GGX70648.1"/>
    </source>
</evidence>
<organism evidence="2 3">
    <name type="scientific">Streptomyces hiroshimensis</name>
    <dbReference type="NCBI Taxonomy" id="66424"/>
    <lineage>
        <taxon>Bacteria</taxon>
        <taxon>Bacillati</taxon>
        <taxon>Actinomycetota</taxon>
        <taxon>Actinomycetes</taxon>
        <taxon>Kitasatosporales</taxon>
        <taxon>Streptomycetaceae</taxon>
        <taxon>Streptomyces</taxon>
    </lineage>
</organism>
<feature type="compositionally biased region" description="Low complexity" evidence="1">
    <location>
        <begin position="252"/>
        <end position="261"/>
    </location>
</feature>
<comment type="caution">
    <text evidence="2">The sequence shown here is derived from an EMBL/GenBank/DDBJ whole genome shotgun (WGS) entry which is preliminary data.</text>
</comment>
<feature type="region of interest" description="Disordered" evidence="1">
    <location>
        <begin position="63"/>
        <end position="276"/>
    </location>
</feature>
<dbReference type="Proteomes" id="UP000659223">
    <property type="component" value="Unassembled WGS sequence"/>
</dbReference>
<reference evidence="3" key="1">
    <citation type="journal article" date="2019" name="Int. J. Syst. Evol. Microbiol.">
        <title>The Global Catalogue of Microorganisms (GCM) 10K type strain sequencing project: providing services to taxonomists for standard genome sequencing and annotation.</title>
        <authorList>
            <consortium name="The Broad Institute Genomics Platform"/>
            <consortium name="The Broad Institute Genome Sequencing Center for Infectious Disease"/>
            <person name="Wu L."/>
            <person name="Ma J."/>
        </authorList>
    </citation>
    <scope>NUCLEOTIDE SEQUENCE [LARGE SCALE GENOMIC DNA]</scope>
    <source>
        <strain evidence="3">JCM 4586</strain>
    </source>
</reference>
<protein>
    <submittedName>
        <fullName evidence="2">Uncharacterized protein</fullName>
    </submittedName>
</protein>
<evidence type="ECO:0000313" key="3">
    <source>
        <dbReference type="Proteomes" id="UP000659223"/>
    </source>
</evidence>
<sequence length="276" mass="27565">MTDPLGGEDGVRPETARVVRQGQRGEGHRAGEGGGGDGRPAQPRSVACLACCLACVARTAPAVTARAVRPAGQARGRQVDDEQGGGELDARREAGAQARPAVAGGPRQVPQHQHDDEEVDLPVAQGLPHGLAPDAQGGRRERHGGARAPVDEPYGEVDEGEQQAEVGELGEDAQRGRAGQGQGGEQEGGEGRVGGGQAAVRGAHRVEVAAGAHGPPLGAVDEDVDGGDVGGPLGQEEEAEGDQTARGGGQGAAAAGAAGPGWHEEHSGSTGDKSGE</sequence>
<feature type="compositionally biased region" description="Basic and acidic residues" evidence="1">
    <location>
        <begin position="262"/>
        <end position="276"/>
    </location>
</feature>
<gene>
    <name evidence="2" type="ORF">GCM10010324_14690</name>
</gene>